<evidence type="ECO:0000256" key="6">
    <source>
        <dbReference type="ARBA" id="ARBA00022723"/>
    </source>
</evidence>
<comment type="caution">
    <text evidence="15">The sequence shown here is derived from an EMBL/GenBank/DDBJ whole genome shotgun (WGS) entry which is preliminary data.</text>
</comment>
<dbReference type="SUPFAM" id="SSF144232">
    <property type="entry name" value="HIT/MYND zinc finger-like"/>
    <property type="match status" value="1"/>
</dbReference>
<dbReference type="PANTHER" id="PTHR10537:SF3">
    <property type="entry name" value="DNA PRIMASE LARGE SUBUNIT"/>
    <property type="match status" value="1"/>
</dbReference>
<evidence type="ECO:0000313" key="15">
    <source>
        <dbReference type="EMBL" id="KAK1735380.1"/>
    </source>
</evidence>
<dbReference type="Pfam" id="PF01753">
    <property type="entry name" value="zf-MYND"/>
    <property type="match status" value="1"/>
</dbReference>
<keyword evidence="4" id="KW-0639">Primosome</keyword>
<keyword evidence="6" id="KW-0479">Metal-binding</keyword>
<feature type="domain" description="MYND-type" evidence="14">
    <location>
        <begin position="966"/>
        <end position="1006"/>
    </location>
</feature>
<keyword evidence="7 12" id="KW-0863">Zinc-finger</keyword>
<dbReference type="GO" id="GO:0006270">
    <property type="term" value="P:DNA replication initiation"/>
    <property type="evidence" value="ECO:0007669"/>
    <property type="project" value="TreeGrafter"/>
</dbReference>
<dbReference type="InterPro" id="IPR007238">
    <property type="entry name" value="DNA_primase_lsu_euk/arc"/>
</dbReference>
<keyword evidence="3" id="KW-0004">4Fe-4S</keyword>
<dbReference type="Gene3D" id="6.10.140.2220">
    <property type="match status" value="1"/>
</dbReference>
<sequence length="1026" mass="113334">MNVAGPIRSRPLPLSADGKDTGTSVSSSSSNDVDMYLDVPSFELSLDEFEEYALARLKVLRKIEEMKTRNLPPETFRTQLDASIKANLTSTQQKHKTKLDVASHFILRAAYCRTEDLRRWFLAQECRLFRHRLENLSRSSSTNNSGLREFLANNDFDLDPVSREEKERLSDKLQKVPGGPTSPGEFINTQYYRVPFVQALELVSRRECYVENGQAYVPLARIVSIVAAKFRVALSKSLALAAGVFGQVAHDEASRIGPLLKSMNSQYTGPGAPNAVMGTDGENALTAATVDALADQSMPLCMQQLHQGLKRDHKLKHQGRLQFGLFLKGAGMSLEEHTLFFQREFTRIMTSEQFNKSYSYSIRHMHGKEGKRASYTPYNCMKIIFGNPPQSGVEHHGCPYKHFDDQNLSALLTKLKIGSVADRDVIMSHKKDGNFQLACAKHFEVSHPSATSVDGVNLDGVGNHPNAWFSASVSYHNAKNGGGASSSSIELKQGQDDGLAEDGLAEDGLPEDCLDDGLAEEGRPKVTDCMLLLLVNIIPLRMASGSYVWGPTPGCEQDFLSESDLAVPNLTFEEPLLVKLHPLRMDSGSYSEGPGESLLEGLSALHARVALPKEIGTESNLAGPEPNVMFRNLFFVVDEHDTLGFFSLIMGEPKDEFFQRGAQEDIYNSANLLTKFEVRPLEILKRIVFEIESEAFSYLLNKAPTEEVVSTLDLRSSAQLHRESLDPMPSNKKKKGKGKAKARRKKTNSAATSSNEDTLAVAAPITETPAQTAHQILVHLGRSLMSGAGDQDNYPCLHGLPSLELSDQIECQTFLTTFFDEIEKHDNGGHVVNAAALAMQETLPNTPVASLTESTQKLINAWFVCIGVRCLLEVTTIDNGHDNDPAAAMALATLELEDFCSAFFSESRKRNDDSMTVLTDDGRGKVRDLLCGGERALTKFFRRRITCSCLDTKYMLVKPLPRTGSCSWCSTRKKLKELKICSGCNVCHYCSRECQVKSWPTHKAFCGSYLPEILAKATSTIPPNTI</sequence>
<evidence type="ECO:0000256" key="12">
    <source>
        <dbReference type="PROSITE-ProRule" id="PRU00134"/>
    </source>
</evidence>
<dbReference type="GO" id="GO:0006269">
    <property type="term" value="P:DNA replication, synthesis of primer"/>
    <property type="evidence" value="ECO:0007669"/>
    <property type="project" value="UniProtKB-KW"/>
</dbReference>
<feature type="region of interest" description="Disordered" evidence="13">
    <location>
        <begin position="720"/>
        <end position="756"/>
    </location>
</feature>
<keyword evidence="5" id="KW-0235">DNA replication</keyword>
<evidence type="ECO:0000256" key="8">
    <source>
        <dbReference type="ARBA" id="ARBA00022833"/>
    </source>
</evidence>
<dbReference type="PANTHER" id="PTHR10537">
    <property type="entry name" value="DNA PRIMASE LARGE SUBUNIT"/>
    <property type="match status" value="1"/>
</dbReference>
<evidence type="ECO:0000256" key="3">
    <source>
        <dbReference type="ARBA" id="ARBA00022485"/>
    </source>
</evidence>
<evidence type="ECO:0000256" key="5">
    <source>
        <dbReference type="ARBA" id="ARBA00022705"/>
    </source>
</evidence>
<evidence type="ECO:0000256" key="2">
    <source>
        <dbReference type="ARBA" id="ARBA00010564"/>
    </source>
</evidence>
<comment type="cofactor">
    <cofactor evidence="1">
        <name>[4Fe-4S] cluster</name>
        <dbReference type="ChEBI" id="CHEBI:49883"/>
    </cofactor>
</comment>
<evidence type="ECO:0000313" key="16">
    <source>
        <dbReference type="Proteomes" id="UP001224775"/>
    </source>
</evidence>
<feature type="compositionally biased region" description="Basic residues" evidence="13">
    <location>
        <begin position="731"/>
        <end position="747"/>
    </location>
</feature>
<organism evidence="15 16">
    <name type="scientific">Skeletonema marinoi</name>
    <dbReference type="NCBI Taxonomy" id="267567"/>
    <lineage>
        <taxon>Eukaryota</taxon>
        <taxon>Sar</taxon>
        <taxon>Stramenopiles</taxon>
        <taxon>Ochrophyta</taxon>
        <taxon>Bacillariophyta</taxon>
        <taxon>Coscinodiscophyceae</taxon>
        <taxon>Thalassiosirophycidae</taxon>
        <taxon>Thalassiosirales</taxon>
        <taxon>Skeletonemataceae</taxon>
        <taxon>Skeletonema</taxon>
        <taxon>Skeletonema marinoi-dohrnii complex</taxon>
    </lineage>
</organism>
<dbReference type="InterPro" id="IPR002893">
    <property type="entry name" value="Znf_MYND"/>
</dbReference>
<keyword evidence="9" id="KW-0408">Iron</keyword>
<dbReference type="Pfam" id="PF04104">
    <property type="entry name" value="DNA_primase_lrg"/>
    <property type="match status" value="1"/>
</dbReference>
<dbReference type="Pfam" id="PF26466">
    <property type="entry name" value="DNA_primase_lrg_N"/>
    <property type="match status" value="1"/>
</dbReference>
<proteinExistence type="inferred from homology"/>
<keyword evidence="8" id="KW-0862">Zinc</keyword>
<evidence type="ECO:0000256" key="10">
    <source>
        <dbReference type="ARBA" id="ARBA00023014"/>
    </source>
</evidence>
<keyword evidence="11" id="KW-0238">DNA-binding</keyword>
<dbReference type="PROSITE" id="PS50865">
    <property type="entry name" value="ZF_MYND_2"/>
    <property type="match status" value="1"/>
</dbReference>
<dbReference type="GO" id="GO:0003677">
    <property type="term" value="F:DNA binding"/>
    <property type="evidence" value="ECO:0007669"/>
    <property type="project" value="UniProtKB-KW"/>
</dbReference>
<dbReference type="PROSITE" id="PS01360">
    <property type="entry name" value="ZF_MYND_1"/>
    <property type="match status" value="1"/>
</dbReference>
<dbReference type="GO" id="GO:0008270">
    <property type="term" value="F:zinc ion binding"/>
    <property type="evidence" value="ECO:0007669"/>
    <property type="project" value="UniProtKB-KW"/>
</dbReference>
<evidence type="ECO:0000256" key="7">
    <source>
        <dbReference type="ARBA" id="ARBA00022771"/>
    </source>
</evidence>
<keyword evidence="10" id="KW-0411">Iron-sulfur</keyword>
<dbReference type="InterPro" id="IPR016558">
    <property type="entry name" value="DNA_primase_lsu_euk"/>
</dbReference>
<accession>A0AAD8XXJ6</accession>
<gene>
    <name evidence="15" type="ORF">QTG54_013994</name>
</gene>
<dbReference type="InterPro" id="IPR058560">
    <property type="entry name" value="DNA_primase_C"/>
</dbReference>
<evidence type="ECO:0000256" key="13">
    <source>
        <dbReference type="SAM" id="MobiDB-lite"/>
    </source>
</evidence>
<dbReference type="Gene3D" id="1.20.930.80">
    <property type="match status" value="1"/>
</dbReference>
<comment type="similarity">
    <text evidence="2">Belongs to the eukaryotic-type primase large subunit family.</text>
</comment>
<name>A0AAD8XXJ6_9STRA</name>
<dbReference type="Proteomes" id="UP001224775">
    <property type="component" value="Unassembled WGS sequence"/>
</dbReference>
<dbReference type="CDD" id="cd07322">
    <property type="entry name" value="PriL_PriS_Eukaryotic"/>
    <property type="match status" value="1"/>
</dbReference>
<evidence type="ECO:0000256" key="1">
    <source>
        <dbReference type="ARBA" id="ARBA00001966"/>
    </source>
</evidence>
<dbReference type="AlphaFoldDB" id="A0AAD8XXJ6"/>
<protein>
    <submittedName>
        <fullName evidence="15">DNA primase large subunit</fullName>
    </submittedName>
</protein>
<feature type="region of interest" description="Disordered" evidence="13">
    <location>
        <begin position="1"/>
        <end position="30"/>
    </location>
</feature>
<dbReference type="GO" id="GO:0005658">
    <property type="term" value="C:alpha DNA polymerase:primase complex"/>
    <property type="evidence" value="ECO:0007669"/>
    <property type="project" value="UniProtKB-ARBA"/>
</dbReference>
<reference evidence="15" key="1">
    <citation type="submission" date="2023-06" db="EMBL/GenBank/DDBJ databases">
        <title>Survivors Of The Sea: Transcriptome response of Skeletonema marinoi to long-term dormancy.</title>
        <authorList>
            <person name="Pinder M.I.M."/>
            <person name="Kourtchenko O."/>
            <person name="Robertson E.K."/>
            <person name="Larsson T."/>
            <person name="Maumus F."/>
            <person name="Osuna-Cruz C.M."/>
            <person name="Vancaester E."/>
            <person name="Stenow R."/>
            <person name="Vandepoele K."/>
            <person name="Ploug H."/>
            <person name="Bruchert V."/>
            <person name="Godhe A."/>
            <person name="Topel M."/>
        </authorList>
    </citation>
    <scope>NUCLEOTIDE SEQUENCE</scope>
    <source>
        <strain evidence="15">R05AC</strain>
    </source>
</reference>
<dbReference type="GO" id="GO:0051539">
    <property type="term" value="F:4 iron, 4 sulfur cluster binding"/>
    <property type="evidence" value="ECO:0007669"/>
    <property type="project" value="UniProtKB-KW"/>
</dbReference>
<dbReference type="EMBL" id="JATAAI010000034">
    <property type="protein sequence ID" value="KAK1735380.1"/>
    <property type="molecule type" value="Genomic_DNA"/>
</dbReference>
<evidence type="ECO:0000256" key="11">
    <source>
        <dbReference type="ARBA" id="ARBA00023125"/>
    </source>
</evidence>
<keyword evidence="16" id="KW-1185">Reference proteome</keyword>
<evidence type="ECO:0000259" key="14">
    <source>
        <dbReference type="PROSITE" id="PS50865"/>
    </source>
</evidence>
<evidence type="ECO:0000256" key="4">
    <source>
        <dbReference type="ARBA" id="ARBA00022515"/>
    </source>
</evidence>
<evidence type="ECO:0000256" key="9">
    <source>
        <dbReference type="ARBA" id="ARBA00023004"/>
    </source>
</evidence>